<protein>
    <recommendedName>
        <fullName evidence="7">Peptidase A1 domain-containing protein</fullName>
    </recommendedName>
</protein>
<reference evidence="8 9" key="1">
    <citation type="submission" date="2006-10" db="EMBL/GenBank/DDBJ databases">
        <title>The Genome Sequence of Batrachochytrium dendrobatidis JEL423.</title>
        <authorList>
            <consortium name="The Broad Institute Genome Sequencing Platform"/>
            <person name="Birren B."/>
            <person name="Lander E."/>
            <person name="Galagan J."/>
            <person name="Cuomo C."/>
            <person name="Devon K."/>
            <person name="Jaffe D."/>
            <person name="Butler J."/>
            <person name="Alvarez P."/>
            <person name="Gnerre S."/>
            <person name="Grabherr M."/>
            <person name="Kleber M."/>
            <person name="Mauceli E."/>
            <person name="Brockman W."/>
            <person name="Young S."/>
            <person name="LaButti K."/>
            <person name="Sykes S."/>
            <person name="DeCaprio D."/>
            <person name="Crawford M."/>
            <person name="Koehrsen M."/>
            <person name="Engels R."/>
            <person name="Montgomery P."/>
            <person name="Pearson M."/>
            <person name="Howarth C."/>
            <person name="Larson L."/>
            <person name="White J."/>
            <person name="O'Leary S."/>
            <person name="Kodira C."/>
            <person name="Zeng Q."/>
            <person name="Yandava C."/>
            <person name="Alvarado L."/>
            <person name="Longcore J."/>
            <person name="James T."/>
        </authorList>
    </citation>
    <scope>NUCLEOTIDE SEQUENCE [LARGE SCALE GENOMIC DNA]</scope>
    <source>
        <strain evidence="8 9">JEL423</strain>
    </source>
</reference>
<dbReference type="SUPFAM" id="SSF50630">
    <property type="entry name" value="Acid proteases"/>
    <property type="match status" value="1"/>
</dbReference>
<feature type="disulfide bond" evidence="4">
    <location>
        <begin position="526"/>
        <end position="557"/>
    </location>
</feature>
<dbReference type="Proteomes" id="UP000077115">
    <property type="component" value="Unassembled WGS sequence"/>
</dbReference>
<sequence length="597" mass="64372">MHLPRLVPASTVLAIICETAVAFRRVPYAQSKSRRTFVSYSNLPSKQKTNAFLVNLNNIPSSSSLPTIDQRPTTTVDVATDSMQSTTEFKQTALASTDDAVILPVLYSTSTTVSDQSLSPSTVKTPSSDVNFELIDATGSLITSDAFSPTALEAAETQFFLTRTPSQDSVASPILLSNVPLDFSTPTQTTFLQEFSTALPLESTVDVLDPASTSPAIDNPYTTNTVETPAPISVPIEINNRFMDSPDSLLGQIDILITRYGSKPRAPSRKARSVSSLAAPRNVEVTNSADAQYYGRIALGTPPQSFLVQFDTGSANLWLPSTRCSDPACVKHSQFNRLLSSTWTSLTQTFSIQYGTGSLSGVMSSDTFYMAGLTVTNQSFAESVSQPGTTFINTKYDGVLGLGMREISINNVATPMENMHAQGLIPAGVFGLYLTKNSAPGSVLTIGGYDPSHVDGSITWLPLSKRQFWQVGLTSVTFNGTTLIQNAQAVFDSGTSLIAIPTVSATLIHQQLGAIPYQNGLQLIPCTGLPSVTFMLNNVSFTLRNEDYVIPFGFGYCVSAFVGLDMHGFWILGDSFMKLYYTIFDSDNNRIGIANSR</sequence>
<dbReference type="Gene3D" id="2.40.70.10">
    <property type="entry name" value="Acid Proteases"/>
    <property type="match status" value="2"/>
</dbReference>
<dbReference type="InterPro" id="IPR001461">
    <property type="entry name" value="Aspartic_peptidase_A1"/>
</dbReference>
<name>A0A177WQD2_BATDL</name>
<feature type="disulfide bond" evidence="4">
    <location>
        <begin position="324"/>
        <end position="329"/>
    </location>
</feature>
<dbReference type="PROSITE" id="PS51767">
    <property type="entry name" value="PEPTIDASE_A1"/>
    <property type="match status" value="1"/>
</dbReference>
<evidence type="ECO:0000256" key="5">
    <source>
        <dbReference type="RuleBase" id="RU000454"/>
    </source>
</evidence>
<keyword evidence="2 5" id="KW-0064">Aspartyl protease</keyword>
<reference evidence="8 9" key="2">
    <citation type="submission" date="2016-05" db="EMBL/GenBank/DDBJ databases">
        <title>Lineage-specific infection strategies underlie the spectrum of fungal disease in amphibians.</title>
        <authorList>
            <person name="Cuomo C.A."/>
            <person name="Farrer R.A."/>
            <person name="James T."/>
            <person name="Longcore J."/>
            <person name="Birren B."/>
        </authorList>
    </citation>
    <scope>NUCLEOTIDE SEQUENCE [LARGE SCALE GENOMIC DNA]</scope>
    <source>
        <strain evidence="8 9">JEL423</strain>
    </source>
</reference>
<evidence type="ECO:0000313" key="9">
    <source>
        <dbReference type="Proteomes" id="UP000077115"/>
    </source>
</evidence>
<dbReference type="OrthoDB" id="771136at2759"/>
<gene>
    <name evidence="8" type="ORF">BDEG_25793</name>
</gene>
<organism evidence="8 9">
    <name type="scientific">Batrachochytrium dendrobatidis (strain JEL423)</name>
    <dbReference type="NCBI Taxonomy" id="403673"/>
    <lineage>
        <taxon>Eukaryota</taxon>
        <taxon>Fungi</taxon>
        <taxon>Fungi incertae sedis</taxon>
        <taxon>Chytridiomycota</taxon>
        <taxon>Chytridiomycota incertae sedis</taxon>
        <taxon>Chytridiomycetes</taxon>
        <taxon>Rhizophydiales</taxon>
        <taxon>Rhizophydiales incertae sedis</taxon>
        <taxon>Batrachochytrium</taxon>
    </lineage>
</organism>
<feature type="chain" id="PRO_5008077761" description="Peptidase A1 domain-containing protein" evidence="6">
    <location>
        <begin position="23"/>
        <end position="597"/>
    </location>
</feature>
<evidence type="ECO:0000256" key="1">
    <source>
        <dbReference type="ARBA" id="ARBA00007447"/>
    </source>
</evidence>
<dbReference type="PRINTS" id="PR00792">
    <property type="entry name" value="PEPSIN"/>
</dbReference>
<feature type="domain" description="Peptidase A1" evidence="7">
    <location>
        <begin position="293"/>
        <end position="594"/>
    </location>
</feature>
<evidence type="ECO:0000256" key="2">
    <source>
        <dbReference type="ARBA" id="ARBA00022750"/>
    </source>
</evidence>
<evidence type="ECO:0000256" key="6">
    <source>
        <dbReference type="SAM" id="SignalP"/>
    </source>
</evidence>
<keyword evidence="4" id="KW-1015">Disulfide bond</keyword>
<dbReference type="InterPro" id="IPR001969">
    <property type="entry name" value="Aspartic_peptidase_AS"/>
</dbReference>
<comment type="similarity">
    <text evidence="1 5">Belongs to the peptidase A1 family.</text>
</comment>
<dbReference type="eggNOG" id="KOG1339">
    <property type="taxonomic scope" value="Eukaryota"/>
</dbReference>
<feature type="active site" evidence="3">
    <location>
        <position position="311"/>
    </location>
</feature>
<evidence type="ECO:0000313" key="8">
    <source>
        <dbReference type="EMBL" id="OAJ42328.1"/>
    </source>
</evidence>
<dbReference type="PANTHER" id="PTHR47966:SF51">
    <property type="entry name" value="BETA-SITE APP-CLEAVING ENZYME, ISOFORM A-RELATED"/>
    <property type="match status" value="1"/>
</dbReference>
<dbReference type="GO" id="GO:0006508">
    <property type="term" value="P:proteolysis"/>
    <property type="evidence" value="ECO:0007669"/>
    <property type="project" value="UniProtKB-KW"/>
</dbReference>
<proteinExistence type="inferred from homology"/>
<feature type="active site" evidence="3">
    <location>
        <position position="492"/>
    </location>
</feature>
<evidence type="ECO:0000256" key="4">
    <source>
        <dbReference type="PIRSR" id="PIRSR601461-2"/>
    </source>
</evidence>
<dbReference type="Pfam" id="PF00026">
    <property type="entry name" value="Asp"/>
    <property type="match status" value="1"/>
</dbReference>
<dbReference type="EMBL" id="DS022307">
    <property type="protein sequence ID" value="OAJ42328.1"/>
    <property type="molecule type" value="Genomic_DNA"/>
</dbReference>
<dbReference type="AlphaFoldDB" id="A0A177WQD2"/>
<dbReference type="GO" id="GO:0004190">
    <property type="term" value="F:aspartic-type endopeptidase activity"/>
    <property type="evidence" value="ECO:0007669"/>
    <property type="project" value="UniProtKB-KW"/>
</dbReference>
<keyword evidence="6" id="KW-0732">Signal</keyword>
<keyword evidence="5" id="KW-0378">Hydrolase</keyword>
<accession>A0A177WQD2</accession>
<feature type="signal peptide" evidence="6">
    <location>
        <begin position="1"/>
        <end position="22"/>
    </location>
</feature>
<evidence type="ECO:0000259" key="7">
    <source>
        <dbReference type="PROSITE" id="PS51767"/>
    </source>
</evidence>
<dbReference type="FunFam" id="2.40.70.10:FF:000204">
    <property type="entry name" value="Uncharacterized protein"/>
    <property type="match status" value="1"/>
</dbReference>
<dbReference type="InterPro" id="IPR021109">
    <property type="entry name" value="Peptidase_aspartic_dom_sf"/>
</dbReference>
<evidence type="ECO:0000256" key="3">
    <source>
        <dbReference type="PIRSR" id="PIRSR601461-1"/>
    </source>
</evidence>
<dbReference type="VEuPathDB" id="FungiDB:BDEG_25793"/>
<dbReference type="InterPro" id="IPR033121">
    <property type="entry name" value="PEPTIDASE_A1"/>
</dbReference>
<keyword evidence="5" id="KW-0645">Protease</keyword>
<dbReference type="FunFam" id="2.40.70.10:FF:000149">
    <property type="entry name" value="Uncharacterized protein"/>
    <property type="match status" value="1"/>
</dbReference>
<dbReference type="PROSITE" id="PS00141">
    <property type="entry name" value="ASP_PROTEASE"/>
    <property type="match status" value="1"/>
</dbReference>
<dbReference type="PANTHER" id="PTHR47966">
    <property type="entry name" value="BETA-SITE APP-CLEAVING ENZYME, ISOFORM A-RELATED"/>
    <property type="match status" value="1"/>
</dbReference>